<comment type="similarity">
    <text evidence="1 3">Belongs to the short-chain dehydrogenases/reductases (SDR) family.</text>
</comment>
<dbReference type="AlphaFoldDB" id="A3LSW0"/>
<dbReference type="InParanoid" id="A3LSW0"/>
<dbReference type="PRINTS" id="PR00080">
    <property type="entry name" value="SDRFAMILY"/>
</dbReference>
<evidence type="ECO:0000256" key="2">
    <source>
        <dbReference type="ARBA" id="ARBA00023002"/>
    </source>
</evidence>
<keyword evidence="5" id="KW-0472">Membrane</keyword>
<dbReference type="Proteomes" id="UP000002258">
    <property type="component" value="Chromosome 4"/>
</dbReference>
<gene>
    <name evidence="6" type="ORF">PICST_31190</name>
</gene>
<dbReference type="OrthoDB" id="5840532at2759"/>
<feature type="transmembrane region" description="Helical" evidence="5">
    <location>
        <begin position="7"/>
        <end position="27"/>
    </location>
</feature>
<accession>A3LSW0</accession>
<evidence type="ECO:0000313" key="7">
    <source>
        <dbReference type="Proteomes" id="UP000002258"/>
    </source>
</evidence>
<dbReference type="SUPFAM" id="SSF51735">
    <property type="entry name" value="NAD(P)-binding Rossmann-fold domains"/>
    <property type="match status" value="1"/>
</dbReference>
<keyword evidence="5" id="KW-1133">Transmembrane helix</keyword>
<dbReference type="OMA" id="MFKDVEP"/>
<name>A3LSW0_PICST</name>
<protein>
    <submittedName>
        <fullName evidence="6">Uncharacterized protein</fullName>
    </submittedName>
</protein>
<dbReference type="eggNOG" id="KOG1201">
    <property type="taxonomic scope" value="Eukaryota"/>
</dbReference>
<dbReference type="GO" id="GO:0016616">
    <property type="term" value="F:oxidoreductase activity, acting on the CH-OH group of donors, NAD or NADP as acceptor"/>
    <property type="evidence" value="ECO:0007669"/>
    <property type="project" value="TreeGrafter"/>
</dbReference>
<dbReference type="HOGENOM" id="CLU_010194_5_1_1"/>
<dbReference type="KEGG" id="pic:PICST_31190"/>
<dbReference type="InterPro" id="IPR036291">
    <property type="entry name" value="NAD(P)-bd_dom_sf"/>
</dbReference>
<evidence type="ECO:0000256" key="4">
    <source>
        <dbReference type="SAM" id="Coils"/>
    </source>
</evidence>
<organism evidence="6 7">
    <name type="scientific">Scheffersomyces stipitis (strain ATCC 58785 / CBS 6054 / NBRC 10063 / NRRL Y-11545)</name>
    <name type="common">Yeast</name>
    <name type="synonym">Pichia stipitis</name>
    <dbReference type="NCBI Taxonomy" id="322104"/>
    <lineage>
        <taxon>Eukaryota</taxon>
        <taxon>Fungi</taxon>
        <taxon>Dikarya</taxon>
        <taxon>Ascomycota</taxon>
        <taxon>Saccharomycotina</taxon>
        <taxon>Pichiomycetes</taxon>
        <taxon>Debaryomycetaceae</taxon>
        <taxon>Scheffersomyces</taxon>
    </lineage>
</organism>
<dbReference type="GeneID" id="4838632"/>
<keyword evidence="4" id="KW-0175">Coiled coil</keyword>
<evidence type="ECO:0000256" key="3">
    <source>
        <dbReference type="RuleBase" id="RU000363"/>
    </source>
</evidence>
<dbReference type="PANTHER" id="PTHR24322:SF736">
    <property type="entry name" value="RETINOL DEHYDROGENASE 10"/>
    <property type="match status" value="1"/>
</dbReference>
<dbReference type="PRINTS" id="PR00081">
    <property type="entry name" value="GDHRDH"/>
</dbReference>
<keyword evidence="2" id="KW-0560">Oxidoreductase</keyword>
<dbReference type="RefSeq" id="XP_001383994.2">
    <property type="nucleotide sequence ID" value="XM_001383957.1"/>
</dbReference>
<dbReference type="PANTHER" id="PTHR24322">
    <property type="entry name" value="PKSB"/>
    <property type="match status" value="1"/>
</dbReference>
<reference evidence="6 7" key="1">
    <citation type="journal article" date="2007" name="Nat. Biotechnol.">
        <title>Genome sequence of the lignocellulose-bioconverting and xylose-fermenting yeast Pichia stipitis.</title>
        <authorList>
            <person name="Jeffries T.W."/>
            <person name="Grigoriev I.V."/>
            <person name="Grimwood J."/>
            <person name="Laplaza J.M."/>
            <person name="Aerts A."/>
            <person name="Salamov A."/>
            <person name="Schmutz J."/>
            <person name="Lindquist E."/>
            <person name="Dehal P."/>
            <person name="Shapiro H."/>
            <person name="Jin Y.S."/>
            <person name="Passoth V."/>
            <person name="Richardson P.M."/>
        </authorList>
    </citation>
    <scope>NUCLEOTIDE SEQUENCE [LARGE SCALE GENOMIC DNA]</scope>
    <source>
        <strain evidence="7">ATCC 58785 / CBS 6054 / NBRC 10063 / NRRL Y-11545</strain>
    </source>
</reference>
<keyword evidence="5" id="KW-0812">Transmembrane</keyword>
<dbReference type="Gene3D" id="3.40.50.720">
    <property type="entry name" value="NAD(P)-binding Rossmann-like Domain"/>
    <property type="match status" value="1"/>
</dbReference>
<evidence type="ECO:0000256" key="5">
    <source>
        <dbReference type="SAM" id="Phobius"/>
    </source>
</evidence>
<sequence>MISIDDTVRYVATYIDVIVLIIGILIYKEYQISSKDIALITGGSGGLGSELIKQMLSKGVQKIYNLDLKSSVERDSRIDYRRCDVGNESELKQSLDNILSELKEQNRNITILINNAGIRHSQSLLDLPDKEIHDIFNVNTFSFIWTLRKVTSNHIDTVFKQDTKIDRKLRIVNVSSILGALAPRNLSLYSATKSAIVSIHESLTQELSEYPEIRLLLVTPGQLSTGMFKDVEPSRTFLAPIISAEYLARRIVEKINVGESGVYCEPLYANFLPGIRVFPMVLQHFCRWFSEMDTKVNSNSKRGNERVDIEIER</sequence>
<feature type="coiled-coil region" evidence="4">
    <location>
        <begin position="88"/>
        <end position="115"/>
    </location>
</feature>
<dbReference type="EMBL" id="CP000498">
    <property type="protein sequence ID" value="ABN65965.2"/>
    <property type="molecule type" value="Genomic_DNA"/>
</dbReference>
<keyword evidence="7" id="KW-1185">Reference proteome</keyword>
<evidence type="ECO:0000256" key="1">
    <source>
        <dbReference type="ARBA" id="ARBA00006484"/>
    </source>
</evidence>
<dbReference type="Pfam" id="PF00106">
    <property type="entry name" value="adh_short"/>
    <property type="match status" value="1"/>
</dbReference>
<proteinExistence type="inferred from homology"/>
<dbReference type="InterPro" id="IPR002347">
    <property type="entry name" value="SDR_fam"/>
</dbReference>
<evidence type="ECO:0000313" key="6">
    <source>
        <dbReference type="EMBL" id="ABN65965.2"/>
    </source>
</evidence>
<dbReference type="STRING" id="322104.A3LSW0"/>